<keyword evidence="2" id="KW-1185">Reference proteome</keyword>
<accession>A0AAD8K667</accession>
<evidence type="ECO:0000313" key="2">
    <source>
        <dbReference type="Proteomes" id="UP001229421"/>
    </source>
</evidence>
<comment type="caution">
    <text evidence="1">The sequence shown here is derived from an EMBL/GenBank/DDBJ whole genome shotgun (WGS) entry which is preliminary data.</text>
</comment>
<dbReference type="EMBL" id="JAUHHV010000007">
    <property type="protein sequence ID" value="KAK1416638.1"/>
    <property type="molecule type" value="Genomic_DNA"/>
</dbReference>
<dbReference type="Proteomes" id="UP001229421">
    <property type="component" value="Unassembled WGS sequence"/>
</dbReference>
<reference evidence="1" key="1">
    <citation type="journal article" date="2023" name="bioRxiv">
        <title>Improved chromosome-level genome assembly for marigold (Tagetes erecta).</title>
        <authorList>
            <person name="Jiang F."/>
            <person name="Yuan L."/>
            <person name="Wang S."/>
            <person name="Wang H."/>
            <person name="Xu D."/>
            <person name="Wang A."/>
            <person name="Fan W."/>
        </authorList>
    </citation>
    <scope>NUCLEOTIDE SEQUENCE</scope>
    <source>
        <strain evidence="1">WSJ</strain>
        <tissue evidence="1">Leaf</tissue>
    </source>
</reference>
<dbReference type="AlphaFoldDB" id="A0AAD8K667"/>
<name>A0AAD8K667_TARER</name>
<proteinExistence type="predicted"/>
<gene>
    <name evidence="1" type="ORF">QVD17_25753</name>
</gene>
<organism evidence="1 2">
    <name type="scientific">Tagetes erecta</name>
    <name type="common">African marigold</name>
    <dbReference type="NCBI Taxonomy" id="13708"/>
    <lineage>
        <taxon>Eukaryota</taxon>
        <taxon>Viridiplantae</taxon>
        <taxon>Streptophyta</taxon>
        <taxon>Embryophyta</taxon>
        <taxon>Tracheophyta</taxon>
        <taxon>Spermatophyta</taxon>
        <taxon>Magnoliopsida</taxon>
        <taxon>eudicotyledons</taxon>
        <taxon>Gunneridae</taxon>
        <taxon>Pentapetalae</taxon>
        <taxon>asterids</taxon>
        <taxon>campanulids</taxon>
        <taxon>Asterales</taxon>
        <taxon>Asteraceae</taxon>
        <taxon>Asteroideae</taxon>
        <taxon>Heliantheae alliance</taxon>
        <taxon>Tageteae</taxon>
        <taxon>Tagetes</taxon>
    </lineage>
</organism>
<protein>
    <submittedName>
        <fullName evidence="1">Uncharacterized protein</fullName>
    </submittedName>
</protein>
<sequence length="119" mass="13698">MKSYVSLIHHTFKTIYKSRGYKTHTKLHLQLVTRHIINPNLIKPLTIAQLNLHCRSLSPSWRVVFEIATWFFNLSSLLPSLSLSDSSMSLLIAVTMNRNTIDRHVPDRSPTSMSAFVDY</sequence>
<evidence type="ECO:0000313" key="1">
    <source>
        <dbReference type="EMBL" id="KAK1416638.1"/>
    </source>
</evidence>